<dbReference type="Proteomes" id="UP000198528">
    <property type="component" value="Unassembled WGS sequence"/>
</dbReference>
<evidence type="ECO:0000259" key="3">
    <source>
        <dbReference type="Pfam" id="PF01478"/>
    </source>
</evidence>
<evidence type="ECO:0000313" key="4">
    <source>
        <dbReference type="EMBL" id="SDB96568.1"/>
    </source>
</evidence>
<feature type="transmembrane region" description="Helical" evidence="2">
    <location>
        <begin position="89"/>
        <end position="108"/>
    </location>
</feature>
<dbReference type="Gene3D" id="1.20.120.1220">
    <property type="match status" value="1"/>
</dbReference>
<keyword evidence="5" id="KW-1185">Reference proteome</keyword>
<dbReference type="GO" id="GO:0004190">
    <property type="term" value="F:aspartic-type endopeptidase activity"/>
    <property type="evidence" value="ECO:0007669"/>
    <property type="project" value="InterPro"/>
</dbReference>
<dbReference type="RefSeq" id="WP_090844218.1">
    <property type="nucleotide sequence ID" value="NZ_FMZL01000001.1"/>
</dbReference>
<evidence type="ECO:0000256" key="2">
    <source>
        <dbReference type="SAM" id="Phobius"/>
    </source>
</evidence>
<keyword evidence="2" id="KW-0472">Membrane</keyword>
<feature type="transmembrane region" description="Helical" evidence="2">
    <location>
        <begin position="142"/>
        <end position="163"/>
    </location>
</feature>
<keyword evidence="2" id="KW-1133">Transmembrane helix</keyword>
<dbReference type="InterPro" id="IPR000045">
    <property type="entry name" value="Prepilin_IV_endopep_pep"/>
</dbReference>
<gene>
    <name evidence="4" type="ORF">SAMN04487824_10180</name>
</gene>
<reference evidence="5" key="1">
    <citation type="submission" date="2016-10" db="EMBL/GenBank/DDBJ databases">
        <authorList>
            <person name="Varghese N."/>
            <person name="Submissions S."/>
        </authorList>
    </citation>
    <scope>NUCLEOTIDE SEQUENCE [LARGE SCALE GENOMIC DNA]</scope>
    <source>
        <strain evidence="5">DSM 22619</strain>
    </source>
</reference>
<dbReference type="STRING" id="604330.SAMN04489857_0563"/>
<dbReference type="PANTHER" id="PTHR30487">
    <property type="entry name" value="TYPE 4 PREPILIN-LIKE PROTEINS LEADER PEPTIDE-PROCESSING ENZYME"/>
    <property type="match status" value="1"/>
</dbReference>
<evidence type="ECO:0000256" key="1">
    <source>
        <dbReference type="ARBA" id="ARBA00005801"/>
    </source>
</evidence>
<feature type="domain" description="Prepilin type IV endopeptidase peptidase" evidence="3">
    <location>
        <begin position="93"/>
        <end position="212"/>
    </location>
</feature>
<accession>A0A1G6HQY7</accession>
<dbReference type="Pfam" id="PF01478">
    <property type="entry name" value="Peptidase_A24"/>
    <property type="match status" value="1"/>
</dbReference>
<keyword evidence="2" id="KW-0812">Transmembrane</keyword>
<dbReference type="PANTHER" id="PTHR30487:SF0">
    <property type="entry name" value="PREPILIN LEADER PEPTIDASE_N-METHYLTRANSFERASE-RELATED"/>
    <property type="match status" value="1"/>
</dbReference>
<protein>
    <submittedName>
        <fullName evidence="4">Type IV leader peptidase family protein</fullName>
    </submittedName>
</protein>
<dbReference type="GO" id="GO:0005886">
    <property type="term" value="C:plasma membrane"/>
    <property type="evidence" value="ECO:0007669"/>
    <property type="project" value="TreeGrafter"/>
</dbReference>
<feature type="transmembrane region" description="Helical" evidence="2">
    <location>
        <begin position="197"/>
        <end position="216"/>
    </location>
</feature>
<sequence length="266" mass="26312">MVRLGLGACVAWALAGAATGALVGTWALRAAWDARGCDADAGRRRPACAARVGMALAGGLALGAQAWALAGDGVPGMGAVARGAGLPEAVGTMVLCGCLVALSAFDLVQMRIPNGALAVAVATRVACLAWEGVAGGTGPAEAALRIVVRVLCAAGVLAAGMLFSLAAARALGAGCVGGGDVKLVAVTALYLGPAQMALMLALASVLGLAFGLAWARRGRRNRHVDTRRGPHGTRKDAFPWGPSLAASCWAALLLGEGGARVLMGVG</sequence>
<dbReference type="EMBL" id="FMZL01000001">
    <property type="protein sequence ID" value="SDB96568.1"/>
    <property type="molecule type" value="Genomic_DNA"/>
</dbReference>
<comment type="similarity">
    <text evidence="1">Belongs to the peptidase A24 family.</text>
</comment>
<dbReference type="InterPro" id="IPR050882">
    <property type="entry name" value="Prepilin_peptidase/N-MTase"/>
</dbReference>
<name>A0A1G6HQY7_9ACTN</name>
<proteinExistence type="inferred from homology"/>
<organism evidence="4 5">
    <name type="scientific">Parafannyhessea umbonata</name>
    <dbReference type="NCBI Taxonomy" id="604330"/>
    <lineage>
        <taxon>Bacteria</taxon>
        <taxon>Bacillati</taxon>
        <taxon>Actinomycetota</taxon>
        <taxon>Coriobacteriia</taxon>
        <taxon>Coriobacteriales</taxon>
        <taxon>Atopobiaceae</taxon>
        <taxon>Parafannyhessea</taxon>
    </lineage>
</organism>
<dbReference type="AlphaFoldDB" id="A0A1G6HQY7"/>
<evidence type="ECO:0000313" key="5">
    <source>
        <dbReference type="Proteomes" id="UP000198528"/>
    </source>
</evidence>
<dbReference type="GO" id="GO:0006465">
    <property type="term" value="P:signal peptide processing"/>
    <property type="evidence" value="ECO:0007669"/>
    <property type="project" value="TreeGrafter"/>
</dbReference>